<proteinExistence type="predicted"/>
<organism evidence="2 3">
    <name type="scientific">Ostreobium quekettii</name>
    <dbReference type="NCBI Taxonomy" id="121088"/>
    <lineage>
        <taxon>Eukaryota</taxon>
        <taxon>Viridiplantae</taxon>
        <taxon>Chlorophyta</taxon>
        <taxon>core chlorophytes</taxon>
        <taxon>Ulvophyceae</taxon>
        <taxon>TCBD clade</taxon>
        <taxon>Bryopsidales</taxon>
        <taxon>Ostreobineae</taxon>
        <taxon>Ostreobiaceae</taxon>
        <taxon>Ostreobium</taxon>
    </lineage>
</organism>
<dbReference type="EMBL" id="CAJHUC010000316">
    <property type="protein sequence ID" value="CAD7695176.1"/>
    <property type="molecule type" value="Genomic_DNA"/>
</dbReference>
<sequence>MHGEVTQGEGGRCIGGDGQVPENGVSDEWFGLGWSRQGVGQAVSFPKKNAKGRICTWSFGAKWHLGMTDAEGLKRGTWPSTFSNIEEVQQQLSSSPRRMFVAAHEIFKSQGSRTRSMGSLFGGPPRLAKGILPSGQLLAAVWRPLFPH</sequence>
<feature type="region of interest" description="Disordered" evidence="1">
    <location>
        <begin position="1"/>
        <end position="20"/>
    </location>
</feature>
<dbReference type="AlphaFoldDB" id="A0A8S1IKX6"/>
<keyword evidence="3" id="KW-1185">Reference proteome</keyword>
<evidence type="ECO:0000256" key="1">
    <source>
        <dbReference type="SAM" id="MobiDB-lite"/>
    </source>
</evidence>
<evidence type="ECO:0000313" key="2">
    <source>
        <dbReference type="EMBL" id="CAD7695176.1"/>
    </source>
</evidence>
<comment type="caution">
    <text evidence="2">The sequence shown here is derived from an EMBL/GenBank/DDBJ whole genome shotgun (WGS) entry which is preliminary data.</text>
</comment>
<protein>
    <submittedName>
        <fullName evidence="2">Uncharacterized protein</fullName>
    </submittedName>
</protein>
<gene>
    <name evidence="2" type="ORF">OSTQU699_LOCUS537</name>
</gene>
<feature type="compositionally biased region" description="Gly residues" evidence="1">
    <location>
        <begin position="8"/>
        <end position="18"/>
    </location>
</feature>
<evidence type="ECO:0000313" key="3">
    <source>
        <dbReference type="Proteomes" id="UP000708148"/>
    </source>
</evidence>
<accession>A0A8S1IKX6</accession>
<name>A0A8S1IKX6_9CHLO</name>
<dbReference type="Proteomes" id="UP000708148">
    <property type="component" value="Unassembled WGS sequence"/>
</dbReference>
<reference evidence="2" key="1">
    <citation type="submission" date="2020-12" db="EMBL/GenBank/DDBJ databases">
        <authorList>
            <person name="Iha C."/>
        </authorList>
    </citation>
    <scope>NUCLEOTIDE SEQUENCE</scope>
</reference>